<evidence type="ECO:0000256" key="4">
    <source>
        <dbReference type="ARBA" id="ARBA00022763"/>
    </source>
</evidence>
<evidence type="ECO:0000259" key="10">
    <source>
        <dbReference type="SMART" id="SM00986"/>
    </source>
</evidence>
<comment type="caution">
    <text evidence="11">The sequence shown here is derived from an EMBL/GenBank/DDBJ whole genome shotgun (WGS) entry which is preliminary data.</text>
</comment>
<comment type="function">
    <text evidence="7">Excises uracil residues from the DNA which can arise as a result of misincorporation of dUMP residues by DNA polymerase or due to deamination of cytosine.</text>
</comment>
<dbReference type="Pfam" id="PF03167">
    <property type="entry name" value="UDG"/>
    <property type="match status" value="1"/>
</dbReference>
<dbReference type="RefSeq" id="XP_067179450.1">
    <property type="nucleotide sequence ID" value="XM_067324103.1"/>
</dbReference>
<protein>
    <recommendedName>
        <fullName evidence="3 7">Uracil-DNA glycosylase</fullName>
        <shortName evidence="7">UDG</shortName>
        <ecNumber evidence="3 7">3.2.2.27</ecNumber>
    </recommendedName>
</protein>
<dbReference type="CDD" id="cd10027">
    <property type="entry name" value="UDG-F1-like"/>
    <property type="match status" value="1"/>
</dbReference>
<dbReference type="PROSITE" id="PS00130">
    <property type="entry name" value="U_DNA_GLYCOSYLASE"/>
    <property type="match status" value="1"/>
</dbReference>
<dbReference type="EMBL" id="JAFEUZ010000018">
    <property type="protein sequence ID" value="KAG5481017.1"/>
    <property type="molecule type" value="Genomic_DNA"/>
</dbReference>
<name>A0A836GFH2_9TRYP</name>
<evidence type="ECO:0000256" key="8">
    <source>
        <dbReference type="PROSITE-ProRule" id="PRU10072"/>
    </source>
</evidence>
<comment type="catalytic activity">
    <reaction evidence="1 7">
        <text>Hydrolyzes single-stranded DNA or mismatched double-stranded DNA and polynucleotides, releasing free uracil.</text>
        <dbReference type="EC" id="3.2.2.27"/>
    </reaction>
</comment>
<keyword evidence="4 7" id="KW-0227">DNA damage</keyword>
<dbReference type="InterPro" id="IPR018085">
    <property type="entry name" value="Ura-DNA_Glyclase_AS"/>
</dbReference>
<feature type="active site" description="Proton acceptor" evidence="7 8">
    <location>
        <position position="228"/>
    </location>
</feature>
<dbReference type="Proteomes" id="UP000673552">
    <property type="component" value="Unassembled WGS sequence"/>
</dbReference>
<dbReference type="OrthoDB" id="10031947at2759"/>
<evidence type="ECO:0000256" key="7">
    <source>
        <dbReference type="HAMAP-Rule" id="MF_03166"/>
    </source>
</evidence>
<evidence type="ECO:0000313" key="12">
    <source>
        <dbReference type="Proteomes" id="UP000673552"/>
    </source>
</evidence>
<dbReference type="EC" id="3.2.2.27" evidence="3 7"/>
<dbReference type="AlphaFoldDB" id="A0A836GFH2"/>
<reference evidence="12" key="2">
    <citation type="journal article" date="2021" name="Sci. Data">
        <title>Chromosome-scale genome sequencing, assembly and annotation of six genomes from subfamily Leishmaniinae.</title>
        <authorList>
            <person name="Almutairi H."/>
            <person name="Urbaniak M.D."/>
            <person name="Bates M.D."/>
            <person name="Jariyapan N."/>
            <person name="Kwakye-Nuako G."/>
            <person name="Thomaz Soccol V."/>
            <person name="Al-Salem W.S."/>
            <person name="Dillon R.J."/>
            <person name="Bates P.A."/>
            <person name="Gatherer D."/>
        </authorList>
    </citation>
    <scope>NUCLEOTIDE SEQUENCE [LARGE SCALE GENOMIC DNA]</scope>
</reference>
<evidence type="ECO:0000256" key="9">
    <source>
        <dbReference type="SAM" id="MobiDB-lite"/>
    </source>
</evidence>
<accession>A0A836GFH2</accession>
<keyword evidence="12" id="KW-1185">Reference proteome</keyword>
<dbReference type="HAMAP" id="MF_00148">
    <property type="entry name" value="UDG"/>
    <property type="match status" value="1"/>
</dbReference>
<gene>
    <name evidence="11" type="ORF">LSCM1_06693</name>
</gene>
<organism evidence="11 12">
    <name type="scientific">Leishmania martiniquensis</name>
    <dbReference type="NCBI Taxonomy" id="1580590"/>
    <lineage>
        <taxon>Eukaryota</taxon>
        <taxon>Discoba</taxon>
        <taxon>Euglenozoa</taxon>
        <taxon>Kinetoplastea</taxon>
        <taxon>Metakinetoplastina</taxon>
        <taxon>Trypanosomatida</taxon>
        <taxon>Trypanosomatidae</taxon>
        <taxon>Leishmaniinae</taxon>
        <taxon>Leishmania</taxon>
    </lineage>
</organism>
<dbReference type="PANTHER" id="PTHR11264">
    <property type="entry name" value="URACIL-DNA GLYCOSYLASE"/>
    <property type="match status" value="1"/>
</dbReference>
<dbReference type="GO" id="GO:0004844">
    <property type="term" value="F:uracil DNA N-glycosylase activity"/>
    <property type="evidence" value="ECO:0007669"/>
    <property type="project" value="UniProtKB-UniRule"/>
</dbReference>
<dbReference type="KEGG" id="lmat:92516615"/>
<reference evidence="12" key="1">
    <citation type="journal article" date="2021" name="Microbiol. Resour. Announc.">
        <title>LGAAP: Leishmaniinae Genome Assembly and Annotation Pipeline.</title>
        <authorList>
            <person name="Almutairi H."/>
            <person name="Urbaniak M.D."/>
            <person name="Bates M.D."/>
            <person name="Jariyapan N."/>
            <person name="Kwakye-Nuako G."/>
            <person name="Thomaz-Soccol V."/>
            <person name="Al-Salem W.S."/>
            <person name="Dillon R.J."/>
            <person name="Bates P.A."/>
            <person name="Gatherer D."/>
        </authorList>
    </citation>
    <scope>NUCLEOTIDE SEQUENCE [LARGE SCALE GENOMIC DNA]</scope>
</reference>
<dbReference type="InterPro" id="IPR002043">
    <property type="entry name" value="UDG_fam1"/>
</dbReference>
<dbReference type="NCBIfam" id="NF003588">
    <property type="entry name" value="PRK05254.1-1"/>
    <property type="match status" value="1"/>
</dbReference>
<evidence type="ECO:0000256" key="3">
    <source>
        <dbReference type="ARBA" id="ARBA00012030"/>
    </source>
</evidence>
<evidence type="ECO:0000256" key="5">
    <source>
        <dbReference type="ARBA" id="ARBA00022801"/>
    </source>
</evidence>
<comment type="similarity">
    <text evidence="2 7">Belongs to the uracil-DNA glycosylase (UDG) superfamily. UNG family.</text>
</comment>
<evidence type="ECO:0000256" key="6">
    <source>
        <dbReference type="ARBA" id="ARBA00023204"/>
    </source>
</evidence>
<sequence>MQRTLFDFMWKGNGGNMADAAAAALVTPGGERKRQLSSTLNENTAIRTSSPPRKQVKDHCEGSLSRTCTAELQSDRWNGASRDDAIDLDASLSVPLARPTCVQHEHGGAVDEAEHISRCTAAPAGTATHASSGKDSSTAPPLRSFATTTTTTSSSRWLAGRITSPEWRSFLAPLTTDSWRNGAFLRIERFLDDEREKGRVILPPAADIFNAFNSCPLRSLKVVLLGQDPYHDLNQAHGLCFSVLPDVPLPPSLRNIYKELTADIAGFQAPAHGYLQSWSEQGMLMLNATLTVEAHKANSHSKTSGWSSFTDAVIQHLSQHHPNRLVFLLWGGYAQQKKKLIDASRHVILESVHPSPLSANRGWFGCRCFSACNEALQAMGHLPMRWQLPLTLPRCADGGEQGRGGEKERP</sequence>
<dbReference type="PANTHER" id="PTHR11264:SF0">
    <property type="entry name" value="URACIL-DNA GLYCOSYLASE"/>
    <property type="match status" value="1"/>
</dbReference>
<evidence type="ECO:0000256" key="2">
    <source>
        <dbReference type="ARBA" id="ARBA00008184"/>
    </source>
</evidence>
<evidence type="ECO:0000313" key="11">
    <source>
        <dbReference type="EMBL" id="KAG5481017.1"/>
    </source>
</evidence>
<feature type="domain" description="Uracil-DNA glycosylase-like" evidence="10">
    <location>
        <begin position="213"/>
        <end position="376"/>
    </location>
</feature>
<dbReference type="NCBIfam" id="NF003589">
    <property type="entry name" value="PRK05254.1-2"/>
    <property type="match status" value="1"/>
</dbReference>
<dbReference type="GO" id="GO:0097510">
    <property type="term" value="P:base-excision repair, AP site formation via deaminated base removal"/>
    <property type="evidence" value="ECO:0007669"/>
    <property type="project" value="TreeGrafter"/>
</dbReference>
<feature type="compositionally biased region" description="Polar residues" evidence="9">
    <location>
        <begin position="36"/>
        <end position="52"/>
    </location>
</feature>
<dbReference type="GO" id="GO:0005739">
    <property type="term" value="C:mitochondrion"/>
    <property type="evidence" value="ECO:0007669"/>
    <property type="project" value="UniProtKB-SubCell"/>
</dbReference>
<keyword evidence="5 7" id="KW-0378">Hydrolase</keyword>
<dbReference type="SMART" id="SM00986">
    <property type="entry name" value="UDG"/>
    <property type="match status" value="1"/>
</dbReference>
<keyword evidence="7" id="KW-0539">Nucleus</keyword>
<dbReference type="NCBIfam" id="NF003592">
    <property type="entry name" value="PRK05254.1-5"/>
    <property type="match status" value="1"/>
</dbReference>
<dbReference type="SUPFAM" id="SSF52141">
    <property type="entry name" value="Uracil-DNA glycosylase-like"/>
    <property type="match status" value="1"/>
</dbReference>
<comment type="subcellular location">
    <subcellularLocation>
        <location evidence="7">Mitochondrion</location>
    </subcellularLocation>
    <subcellularLocation>
        <location evidence="7">Nucleus</location>
    </subcellularLocation>
</comment>
<keyword evidence="6 7" id="KW-0234">DNA repair</keyword>
<feature type="compositionally biased region" description="Polar residues" evidence="9">
    <location>
        <begin position="128"/>
        <end position="139"/>
    </location>
</feature>
<evidence type="ECO:0000256" key="1">
    <source>
        <dbReference type="ARBA" id="ARBA00001400"/>
    </source>
</evidence>
<keyword evidence="7" id="KW-0496">Mitochondrion</keyword>
<dbReference type="SMART" id="SM00987">
    <property type="entry name" value="UreE_C"/>
    <property type="match status" value="1"/>
</dbReference>
<dbReference type="GeneID" id="92516615"/>
<proteinExistence type="inferred from homology"/>
<dbReference type="FunFam" id="3.40.470.10:FF:000001">
    <property type="entry name" value="Uracil-DNA glycosylase"/>
    <property type="match status" value="1"/>
</dbReference>
<dbReference type="Gene3D" id="3.40.470.10">
    <property type="entry name" value="Uracil-DNA glycosylase-like domain"/>
    <property type="match status" value="1"/>
</dbReference>
<feature type="region of interest" description="Disordered" evidence="9">
    <location>
        <begin position="29"/>
        <end position="61"/>
    </location>
</feature>
<dbReference type="NCBIfam" id="TIGR00628">
    <property type="entry name" value="ung"/>
    <property type="match status" value="1"/>
</dbReference>
<dbReference type="InterPro" id="IPR005122">
    <property type="entry name" value="Uracil-DNA_glycosylase-like"/>
</dbReference>
<dbReference type="InterPro" id="IPR036895">
    <property type="entry name" value="Uracil-DNA_glycosylase-like_sf"/>
</dbReference>
<feature type="region of interest" description="Disordered" evidence="9">
    <location>
        <begin position="123"/>
        <end position="150"/>
    </location>
</feature>
<dbReference type="GO" id="GO:0005634">
    <property type="term" value="C:nucleus"/>
    <property type="evidence" value="ECO:0007669"/>
    <property type="project" value="UniProtKB-SubCell"/>
</dbReference>